<comment type="caution">
    <text evidence="1">The sequence shown here is derived from an EMBL/GenBank/DDBJ whole genome shotgun (WGS) entry which is preliminary data.</text>
</comment>
<dbReference type="AlphaFoldDB" id="A0A0F9BRY3"/>
<protein>
    <submittedName>
        <fullName evidence="1">Uncharacterized protein</fullName>
    </submittedName>
</protein>
<evidence type="ECO:0000313" key="1">
    <source>
        <dbReference type="EMBL" id="KKL24665.1"/>
    </source>
</evidence>
<feature type="non-terminal residue" evidence="1">
    <location>
        <position position="60"/>
    </location>
</feature>
<gene>
    <name evidence="1" type="ORF">LCGC14_2413040</name>
</gene>
<accession>A0A0F9BRY3</accession>
<proteinExistence type="predicted"/>
<name>A0A0F9BRY3_9ZZZZ</name>
<reference evidence="1" key="1">
    <citation type="journal article" date="2015" name="Nature">
        <title>Complex archaea that bridge the gap between prokaryotes and eukaryotes.</title>
        <authorList>
            <person name="Spang A."/>
            <person name="Saw J.H."/>
            <person name="Jorgensen S.L."/>
            <person name="Zaremba-Niedzwiedzka K."/>
            <person name="Martijn J."/>
            <person name="Lind A.E."/>
            <person name="van Eijk R."/>
            <person name="Schleper C."/>
            <person name="Guy L."/>
            <person name="Ettema T.J."/>
        </authorList>
    </citation>
    <scope>NUCLEOTIDE SEQUENCE</scope>
</reference>
<organism evidence="1">
    <name type="scientific">marine sediment metagenome</name>
    <dbReference type="NCBI Taxonomy" id="412755"/>
    <lineage>
        <taxon>unclassified sequences</taxon>
        <taxon>metagenomes</taxon>
        <taxon>ecological metagenomes</taxon>
    </lineage>
</organism>
<dbReference type="EMBL" id="LAZR01036504">
    <property type="protein sequence ID" value="KKL24665.1"/>
    <property type="molecule type" value="Genomic_DNA"/>
</dbReference>
<sequence>MLQHRFLKKKDSIVSSRDIGYLREIAFAETDPTIKVLAEQRVEELDRDVEKSRVESHREE</sequence>